<dbReference type="EMBL" id="JAPQKH010000005">
    <property type="protein sequence ID" value="KAJ5096814.1"/>
    <property type="molecule type" value="Genomic_DNA"/>
</dbReference>
<reference evidence="1" key="1">
    <citation type="submission" date="2022-11" db="EMBL/GenBank/DDBJ databases">
        <authorList>
            <person name="Petersen C."/>
        </authorList>
    </citation>
    <scope>NUCLEOTIDE SEQUENCE</scope>
    <source>
        <strain evidence="1">IBT 30069</strain>
    </source>
</reference>
<evidence type="ECO:0000313" key="1">
    <source>
        <dbReference type="EMBL" id="KAJ5096814.1"/>
    </source>
</evidence>
<proteinExistence type="predicted"/>
<reference evidence="1" key="2">
    <citation type="journal article" date="2023" name="IMA Fungus">
        <title>Comparative genomic study of the Penicillium genus elucidates a diverse pangenome and 15 lateral gene transfer events.</title>
        <authorList>
            <person name="Petersen C."/>
            <person name="Sorensen T."/>
            <person name="Nielsen M.R."/>
            <person name="Sondergaard T.E."/>
            <person name="Sorensen J.L."/>
            <person name="Fitzpatrick D.A."/>
            <person name="Frisvad J.C."/>
            <person name="Nielsen K.L."/>
        </authorList>
    </citation>
    <scope>NUCLEOTIDE SEQUENCE</scope>
    <source>
        <strain evidence="1">IBT 30069</strain>
    </source>
</reference>
<keyword evidence="2" id="KW-1185">Reference proteome</keyword>
<protein>
    <submittedName>
        <fullName evidence="1">Uncharacterized protein</fullName>
    </submittedName>
</protein>
<name>A0A9W9FB68_9EURO</name>
<dbReference type="Proteomes" id="UP001149165">
    <property type="component" value="Unassembled WGS sequence"/>
</dbReference>
<dbReference type="AlphaFoldDB" id="A0A9W9FB68"/>
<gene>
    <name evidence="1" type="ORF">N7456_007535</name>
</gene>
<organism evidence="1 2">
    <name type="scientific">Penicillium angulare</name>
    <dbReference type="NCBI Taxonomy" id="116970"/>
    <lineage>
        <taxon>Eukaryota</taxon>
        <taxon>Fungi</taxon>
        <taxon>Dikarya</taxon>
        <taxon>Ascomycota</taxon>
        <taxon>Pezizomycotina</taxon>
        <taxon>Eurotiomycetes</taxon>
        <taxon>Eurotiomycetidae</taxon>
        <taxon>Eurotiales</taxon>
        <taxon>Aspergillaceae</taxon>
        <taxon>Penicillium</taxon>
    </lineage>
</organism>
<accession>A0A9W9FB68</accession>
<dbReference type="OrthoDB" id="6077919at2759"/>
<sequence>MTDTKTGLLARDHGQVVVRERCATYRARKTFNRIMFTNELDAEPGQKTCITCFKPSWEGTKFCEDCLRRWAPKPLCEASIKQLEDLFVKAEAEPQSPVGDPMAGILEKVELDESASFDWLNIDLEVSARSRHFHQIGICDSRREKQLNCLSVYSEGVTEELPTKNGFREVQHSSRGEHGGLTSLTSEWLDKENVTHNLAQNDNVCLLLNEFRENPKPCLELKCFRGRSFPLRLPVLLALLFR</sequence>
<evidence type="ECO:0000313" key="2">
    <source>
        <dbReference type="Proteomes" id="UP001149165"/>
    </source>
</evidence>
<comment type="caution">
    <text evidence="1">The sequence shown here is derived from an EMBL/GenBank/DDBJ whole genome shotgun (WGS) entry which is preliminary data.</text>
</comment>